<proteinExistence type="predicted"/>
<comment type="caution">
    <text evidence="1">The sequence shown here is derived from an EMBL/GenBank/DDBJ whole genome shotgun (WGS) entry which is preliminary data.</text>
</comment>
<name>A0A090T0I4_9VIBR</name>
<reference evidence="1 2" key="2">
    <citation type="submission" date="2014-09" db="EMBL/GenBank/DDBJ databases">
        <authorList>
            <consortium name="NBRP consortium"/>
            <person name="Sawabe T."/>
            <person name="Meirelles P."/>
            <person name="Nakanishi M."/>
            <person name="Sayaka M."/>
            <person name="Hattori M."/>
            <person name="Ohkuma M."/>
        </authorList>
    </citation>
    <scope>NUCLEOTIDE SEQUENCE [LARGE SCALE GENOMIC DNA]</scope>
    <source>
        <strain evidence="1 2">JCM 19240</strain>
    </source>
</reference>
<dbReference type="EMBL" id="BBMT01000001">
    <property type="protein sequence ID" value="GAL32244.1"/>
    <property type="molecule type" value="Genomic_DNA"/>
</dbReference>
<reference evidence="1 2" key="1">
    <citation type="submission" date="2014-09" db="EMBL/GenBank/DDBJ databases">
        <title>Vibrio maritimus JCM 19240. (C210) whole genome shotgun sequence.</title>
        <authorList>
            <person name="Sawabe T."/>
            <person name="Meirelles P."/>
            <person name="Nakanishi M."/>
            <person name="Sayaka M."/>
            <person name="Hattori M."/>
            <person name="Ohkuma M."/>
        </authorList>
    </citation>
    <scope>NUCLEOTIDE SEQUENCE [LARGE SCALE GENOMIC DNA]</scope>
    <source>
        <strain evidence="1 2">JCM 19240</strain>
    </source>
</reference>
<sequence length="37" mass="4131">MMPVTYGSMGVPYGYRIKAYSVSRAKLCFVRNAVASR</sequence>
<accession>A0A090T0I4</accession>
<evidence type="ECO:0000313" key="2">
    <source>
        <dbReference type="Proteomes" id="UP000029224"/>
    </source>
</evidence>
<dbReference type="AlphaFoldDB" id="A0A090T0I4"/>
<protein>
    <submittedName>
        <fullName evidence="1">Uncharacterized protein</fullName>
    </submittedName>
</protein>
<gene>
    <name evidence="1" type="ORF">JCM19240_5675</name>
</gene>
<dbReference type="Proteomes" id="UP000029224">
    <property type="component" value="Unassembled WGS sequence"/>
</dbReference>
<evidence type="ECO:0000313" key="1">
    <source>
        <dbReference type="EMBL" id="GAL32244.1"/>
    </source>
</evidence>
<organism evidence="1 2">
    <name type="scientific">Vibrio maritimus</name>
    <dbReference type="NCBI Taxonomy" id="990268"/>
    <lineage>
        <taxon>Bacteria</taxon>
        <taxon>Pseudomonadati</taxon>
        <taxon>Pseudomonadota</taxon>
        <taxon>Gammaproteobacteria</taxon>
        <taxon>Vibrionales</taxon>
        <taxon>Vibrionaceae</taxon>
        <taxon>Vibrio</taxon>
    </lineage>
</organism>
<keyword evidence="2" id="KW-1185">Reference proteome</keyword>